<dbReference type="Proteomes" id="UP000011713">
    <property type="component" value="Unassembled WGS sequence"/>
</dbReference>
<organism evidence="1 2">
    <name type="scientific">Hyaloperonospora arabidopsidis (strain Emoy2)</name>
    <name type="common">Downy mildew agent</name>
    <name type="synonym">Peronospora arabidopsidis</name>
    <dbReference type="NCBI Taxonomy" id="559515"/>
    <lineage>
        <taxon>Eukaryota</taxon>
        <taxon>Sar</taxon>
        <taxon>Stramenopiles</taxon>
        <taxon>Oomycota</taxon>
        <taxon>Peronosporomycetes</taxon>
        <taxon>Peronosporales</taxon>
        <taxon>Peronosporaceae</taxon>
        <taxon>Hyaloperonospora</taxon>
    </lineage>
</organism>
<name>M4BW87_HYAAE</name>
<dbReference type="EnsemblProtists" id="HpaT810788">
    <property type="protein sequence ID" value="HpaP810788"/>
    <property type="gene ID" value="HpaG810788"/>
</dbReference>
<evidence type="ECO:0000313" key="2">
    <source>
        <dbReference type="Proteomes" id="UP000011713"/>
    </source>
</evidence>
<sequence>MHEEIRASFAEERVLVDRELPLLDAVEAVKVELANETREPSVAKVLGQTVLGHELGVDNAKRAAAATPRDDRRRLGVHHAVKFAHERARAAALARHGALGAKVLQTLGTWPATAVAVGGRSHGSGGGVDPRLVGLIGTGKKDDDDSFYYTTTTTTTFATFATFATLATSTTLSTTVY</sequence>
<reference evidence="1" key="2">
    <citation type="submission" date="2015-06" db="UniProtKB">
        <authorList>
            <consortium name="EnsemblProtists"/>
        </authorList>
    </citation>
    <scope>IDENTIFICATION</scope>
    <source>
        <strain evidence="1">Emoy2</strain>
    </source>
</reference>
<dbReference type="AlphaFoldDB" id="M4BW87"/>
<dbReference type="VEuPathDB" id="FungiDB:HpaG810788"/>
<proteinExistence type="predicted"/>
<reference evidence="2" key="1">
    <citation type="journal article" date="2010" name="Science">
        <title>Signatures of adaptation to obligate biotrophy in the Hyaloperonospora arabidopsidis genome.</title>
        <authorList>
            <person name="Baxter L."/>
            <person name="Tripathy S."/>
            <person name="Ishaque N."/>
            <person name="Boot N."/>
            <person name="Cabral A."/>
            <person name="Kemen E."/>
            <person name="Thines M."/>
            <person name="Ah-Fong A."/>
            <person name="Anderson R."/>
            <person name="Badejoko W."/>
            <person name="Bittner-Eddy P."/>
            <person name="Boore J.L."/>
            <person name="Chibucos M.C."/>
            <person name="Coates M."/>
            <person name="Dehal P."/>
            <person name="Delehaunty K."/>
            <person name="Dong S."/>
            <person name="Downton P."/>
            <person name="Dumas B."/>
            <person name="Fabro G."/>
            <person name="Fronick C."/>
            <person name="Fuerstenberg S.I."/>
            <person name="Fulton L."/>
            <person name="Gaulin E."/>
            <person name="Govers F."/>
            <person name="Hughes L."/>
            <person name="Humphray S."/>
            <person name="Jiang R.H."/>
            <person name="Judelson H."/>
            <person name="Kamoun S."/>
            <person name="Kyung K."/>
            <person name="Meijer H."/>
            <person name="Minx P."/>
            <person name="Morris P."/>
            <person name="Nelson J."/>
            <person name="Phuntumart V."/>
            <person name="Qutob D."/>
            <person name="Rehmany A."/>
            <person name="Rougon-Cardoso A."/>
            <person name="Ryden P."/>
            <person name="Torto-Alalibo T."/>
            <person name="Studholme D."/>
            <person name="Wang Y."/>
            <person name="Win J."/>
            <person name="Wood J."/>
            <person name="Clifton S.W."/>
            <person name="Rogers J."/>
            <person name="Van den Ackerveken G."/>
            <person name="Jones J.D."/>
            <person name="McDowell J.M."/>
            <person name="Beynon J."/>
            <person name="Tyler B.M."/>
        </authorList>
    </citation>
    <scope>NUCLEOTIDE SEQUENCE [LARGE SCALE GENOMIC DNA]</scope>
    <source>
        <strain evidence="2">Emoy2</strain>
    </source>
</reference>
<keyword evidence="2" id="KW-1185">Reference proteome</keyword>
<protein>
    <submittedName>
        <fullName evidence="1">Uncharacterized protein</fullName>
    </submittedName>
</protein>
<dbReference type="InParanoid" id="M4BW87"/>
<accession>M4BW87</accession>
<evidence type="ECO:0000313" key="1">
    <source>
        <dbReference type="EnsemblProtists" id="HpaP810788"/>
    </source>
</evidence>
<dbReference type="EMBL" id="JH597995">
    <property type="status" value="NOT_ANNOTATED_CDS"/>
    <property type="molecule type" value="Genomic_DNA"/>
</dbReference>
<dbReference type="HOGENOM" id="CLU_1520672_0_0_1"/>